<sequence length="177" mass="19877">MKRIFTLLALIVGFSGTTLAQGTLEPKSSPLDISTTTVGDTYIKVVYSRPHKKGRDIFGGLVPFNKVWRTGANAATEITFTGDVEINGEEIEAGTYSLYTIPSEDSWTVILNSDLGQWGAYRYNEDNDVLRFEVETQETEVTWEPFTIVLETEGRKSNLKMMWDTTMVSFKITPTND</sequence>
<dbReference type="RefSeq" id="WP_151693155.1">
    <property type="nucleotide sequence ID" value="NZ_BMGX01000001.1"/>
</dbReference>
<protein>
    <submittedName>
        <fullName evidence="2">DUF2911 domain-containing protein</fullName>
    </submittedName>
</protein>
<dbReference type="InterPro" id="IPR021314">
    <property type="entry name" value="DUF2911"/>
</dbReference>
<dbReference type="EMBL" id="WBVQ01000002">
    <property type="protein sequence ID" value="KAB2815725.1"/>
    <property type="molecule type" value="Genomic_DNA"/>
</dbReference>
<evidence type="ECO:0000256" key="1">
    <source>
        <dbReference type="SAM" id="SignalP"/>
    </source>
</evidence>
<name>A0A6L3ZCZ0_9FLAO</name>
<feature type="signal peptide" evidence="1">
    <location>
        <begin position="1"/>
        <end position="20"/>
    </location>
</feature>
<dbReference type="Pfam" id="PF11138">
    <property type="entry name" value="DUF2911"/>
    <property type="match status" value="1"/>
</dbReference>
<accession>A0A6L3ZCZ0</accession>
<dbReference type="Proteomes" id="UP000484164">
    <property type="component" value="Unassembled WGS sequence"/>
</dbReference>
<keyword evidence="1" id="KW-0732">Signal</keyword>
<organism evidence="2 3">
    <name type="scientific">Phaeocystidibacter marisrubri</name>
    <dbReference type="NCBI Taxonomy" id="1577780"/>
    <lineage>
        <taxon>Bacteria</taxon>
        <taxon>Pseudomonadati</taxon>
        <taxon>Bacteroidota</taxon>
        <taxon>Flavobacteriia</taxon>
        <taxon>Flavobacteriales</taxon>
        <taxon>Phaeocystidibacteraceae</taxon>
        <taxon>Phaeocystidibacter</taxon>
    </lineage>
</organism>
<keyword evidence="3" id="KW-1185">Reference proteome</keyword>
<comment type="caution">
    <text evidence="2">The sequence shown here is derived from an EMBL/GenBank/DDBJ whole genome shotgun (WGS) entry which is preliminary data.</text>
</comment>
<proteinExistence type="predicted"/>
<gene>
    <name evidence="2" type="ORF">F8C82_08480</name>
</gene>
<evidence type="ECO:0000313" key="3">
    <source>
        <dbReference type="Proteomes" id="UP000484164"/>
    </source>
</evidence>
<dbReference type="AlphaFoldDB" id="A0A6L3ZCZ0"/>
<evidence type="ECO:0000313" key="2">
    <source>
        <dbReference type="EMBL" id="KAB2815725.1"/>
    </source>
</evidence>
<reference evidence="2 3" key="1">
    <citation type="submission" date="2019-10" db="EMBL/GenBank/DDBJ databases">
        <title>Genome sequence of Phaeocystidibacter marisrubri JCM30614 (type strain).</title>
        <authorList>
            <person name="Bowman J.P."/>
        </authorList>
    </citation>
    <scope>NUCLEOTIDE SEQUENCE [LARGE SCALE GENOMIC DNA]</scope>
    <source>
        <strain evidence="2 3">JCM 30614</strain>
    </source>
</reference>
<feature type="chain" id="PRO_5027050330" evidence="1">
    <location>
        <begin position="21"/>
        <end position="177"/>
    </location>
</feature>
<dbReference type="OrthoDB" id="187854at2"/>